<reference evidence="2 3" key="1">
    <citation type="journal article" date="2016" name="Front. Microbiol.">
        <title>Genomic Resource of Rice Seed Associated Bacteria.</title>
        <authorList>
            <person name="Midha S."/>
            <person name="Bansal K."/>
            <person name="Sharma S."/>
            <person name="Kumar N."/>
            <person name="Patil P.P."/>
            <person name="Chaudhry V."/>
            <person name="Patil P.B."/>
        </authorList>
    </citation>
    <scope>NUCLEOTIDE SEQUENCE [LARGE SCALE GENOMIC DNA]</scope>
    <source>
        <strain evidence="2 3">NS334</strain>
    </source>
</reference>
<feature type="signal peptide" evidence="1">
    <location>
        <begin position="1"/>
        <end position="21"/>
    </location>
</feature>
<dbReference type="RefSeq" id="WP_058755508.1">
    <property type="nucleotide sequence ID" value="NZ_LDTB01000024.1"/>
</dbReference>
<evidence type="ECO:0008006" key="4">
    <source>
        <dbReference type="Google" id="ProtNLM"/>
    </source>
</evidence>
<dbReference type="Gene3D" id="2.40.160.10">
    <property type="entry name" value="Porin"/>
    <property type="match status" value="1"/>
</dbReference>
<sequence>MRIAIIIAAALSGVAALPAVAQVQAGVELATDERRRGLSWSDGKAAPSAYARIDLPGGFDLGARALATRGDPRHGGADGVVEPTLGYSSNVGGFRLDGFATAHLFTGARGHMDYGELGAGLSYSLGPAEAGVEARYAPSQSAIGGDNLYLGVRGRVGIPATPWTVTASAGRSSGSVDDAVRAARLRPGGTYHDWSLGVQHITGPLTIGLEYTGTDIANRPDPSPFAVRNHAGDRLAARISLGI</sequence>
<keyword evidence="1" id="KW-0732">Signal</keyword>
<dbReference type="Proteomes" id="UP000074310">
    <property type="component" value="Unassembled WGS sequence"/>
</dbReference>
<dbReference type="PATRIC" id="fig|869719.3.peg.1324"/>
<dbReference type="OrthoDB" id="7503770at2"/>
<name>A0A147I431_9SPHN</name>
<gene>
    <name evidence="2" type="ORF">NS334_08335</name>
</gene>
<dbReference type="AlphaFoldDB" id="A0A147I431"/>
<comment type="caution">
    <text evidence="2">The sequence shown here is derived from an EMBL/GenBank/DDBJ whole genome shotgun (WGS) entry which is preliminary data.</text>
</comment>
<evidence type="ECO:0000313" key="3">
    <source>
        <dbReference type="Proteomes" id="UP000074310"/>
    </source>
</evidence>
<evidence type="ECO:0000313" key="2">
    <source>
        <dbReference type="EMBL" id="KTT72835.1"/>
    </source>
</evidence>
<accession>A0A147I431</accession>
<dbReference type="Pfam" id="PF09694">
    <property type="entry name" value="Gcw_chp"/>
    <property type="match status" value="1"/>
</dbReference>
<evidence type="ECO:0000256" key="1">
    <source>
        <dbReference type="SAM" id="SignalP"/>
    </source>
</evidence>
<protein>
    <recommendedName>
        <fullName evidence="4">Outer membrane protein beta-barrel domain-containing protein</fullName>
    </recommendedName>
</protein>
<dbReference type="SUPFAM" id="SSF56935">
    <property type="entry name" value="Porins"/>
    <property type="match status" value="1"/>
</dbReference>
<dbReference type="EMBL" id="LDTB01000024">
    <property type="protein sequence ID" value="KTT72835.1"/>
    <property type="molecule type" value="Genomic_DNA"/>
</dbReference>
<dbReference type="InterPro" id="IPR023614">
    <property type="entry name" value="Porin_dom_sf"/>
</dbReference>
<keyword evidence="3" id="KW-1185">Reference proteome</keyword>
<organism evidence="2 3">
    <name type="scientific">Sphingomonas endophytica</name>
    <dbReference type="NCBI Taxonomy" id="869719"/>
    <lineage>
        <taxon>Bacteria</taxon>
        <taxon>Pseudomonadati</taxon>
        <taxon>Pseudomonadota</taxon>
        <taxon>Alphaproteobacteria</taxon>
        <taxon>Sphingomonadales</taxon>
        <taxon>Sphingomonadaceae</taxon>
        <taxon>Sphingomonas</taxon>
    </lineage>
</organism>
<dbReference type="InterPro" id="IPR010239">
    <property type="entry name" value="CHP02001"/>
</dbReference>
<proteinExistence type="predicted"/>
<feature type="chain" id="PRO_5007548252" description="Outer membrane protein beta-barrel domain-containing protein" evidence="1">
    <location>
        <begin position="22"/>
        <end position="243"/>
    </location>
</feature>